<name>C0NQY5_AJECG</name>
<dbReference type="RefSeq" id="XP_045286580.1">
    <property type="nucleotide sequence ID" value="XM_045432464.1"/>
</dbReference>
<sequence length="313" mass="33907">MLGKRKRDVVVVTRQIRQEDSDIQSLSPSADEKQDILRKVFEARFGPVEALVKPIARSPEEPSHLSLAEGNDDEWEGLSDQVDNAASDEHPSAEVVEHTTSWNSAKDMLDKPARKAFMTSKPPPSSKEAQNSAPKTKKTGEAGAAADDQAMEAENLKNDLALQRLLKESHLLESADDLNPTGAKRHRAIDLRMQAVGAKSSIFSQAKMPMSHRKGIIGKASKREETRRREAKENGIILERPSFSAIGRNKKGRVGGGGAMRKERGIGGPSVGKFTGGTLRLSKKDISDIQGPRKAGTKGKIGGGKGRGRGKHN</sequence>
<keyword evidence="3" id="KW-1185">Reference proteome</keyword>
<feature type="region of interest" description="Disordered" evidence="1">
    <location>
        <begin position="247"/>
        <end position="313"/>
    </location>
</feature>
<dbReference type="PANTHER" id="PTHR28096">
    <property type="entry name" value="PROTEIN FAF1"/>
    <property type="match status" value="1"/>
</dbReference>
<dbReference type="STRING" id="447093.C0NQY5"/>
<accession>C0NQY5</accession>
<evidence type="ECO:0008006" key="4">
    <source>
        <dbReference type="Google" id="ProtNLM"/>
    </source>
</evidence>
<dbReference type="PANTHER" id="PTHR28096:SF1">
    <property type="entry name" value="PROTEIN FAF1"/>
    <property type="match status" value="1"/>
</dbReference>
<dbReference type="InParanoid" id="C0NQY5"/>
<dbReference type="InterPro" id="IPR027973">
    <property type="entry name" value="FSAF1-like"/>
</dbReference>
<dbReference type="AlphaFoldDB" id="C0NQY5"/>
<evidence type="ECO:0000313" key="2">
    <source>
        <dbReference type="EMBL" id="EEH06099.1"/>
    </source>
</evidence>
<dbReference type="GO" id="GO:0005730">
    <property type="term" value="C:nucleolus"/>
    <property type="evidence" value="ECO:0007669"/>
    <property type="project" value="TreeGrafter"/>
</dbReference>
<feature type="compositionally biased region" description="Basic and acidic residues" evidence="1">
    <location>
        <begin position="87"/>
        <end position="97"/>
    </location>
</feature>
<dbReference type="GeneID" id="69038431"/>
<organism evidence="2 3">
    <name type="scientific">Ajellomyces capsulatus (strain G186AR / H82 / ATCC MYA-2454 / RMSCC 2432)</name>
    <name type="common">Darling's disease fungus</name>
    <name type="synonym">Histoplasma capsulatum</name>
    <dbReference type="NCBI Taxonomy" id="447093"/>
    <lineage>
        <taxon>Eukaryota</taxon>
        <taxon>Fungi</taxon>
        <taxon>Dikarya</taxon>
        <taxon>Ascomycota</taxon>
        <taxon>Pezizomycotina</taxon>
        <taxon>Eurotiomycetes</taxon>
        <taxon>Eurotiomycetidae</taxon>
        <taxon>Onygenales</taxon>
        <taxon>Ajellomycetaceae</taxon>
        <taxon>Histoplasma</taxon>
    </lineage>
</organism>
<dbReference type="FunCoup" id="C0NQY5">
    <property type="interactions" value="175"/>
</dbReference>
<dbReference type="Proteomes" id="UP000001631">
    <property type="component" value="Unassembled WGS sequence"/>
</dbReference>
<dbReference type="EMBL" id="GG663369">
    <property type="protein sequence ID" value="EEH06099.1"/>
    <property type="molecule type" value="Genomic_DNA"/>
</dbReference>
<protein>
    <recommendedName>
        <fullName evidence="4">Protein FAF1</fullName>
    </recommendedName>
</protein>
<evidence type="ECO:0000313" key="3">
    <source>
        <dbReference type="Proteomes" id="UP000001631"/>
    </source>
</evidence>
<reference evidence="2" key="1">
    <citation type="submission" date="2009-02" db="EMBL/GenBank/DDBJ databases">
        <title>The Genome Sequence of Ajellomyces capsulatus strain G186AR.</title>
        <authorList>
            <consortium name="The Broad Institute Genome Sequencing Platform"/>
            <person name="Champion M."/>
            <person name="Cuomo C."/>
            <person name="Ma L.-J."/>
            <person name="Henn M.R."/>
            <person name="Sil A."/>
            <person name="Goldman B."/>
            <person name="Young S.K."/>
            <person name="Kodira C.D."/>
            <person name="Zeng Q."/>
            <person name="Koehrsen M."/>
            <person name="Alvarado L."/>
            <person name="Berlin A."/>
            <person name="Borenstein D."/>
            <person name="Chen Z."/>
            <person name="Engels R."/>
            <person name="Freedman E."/>
            <person name="Gellesch M."/>
            <person name="Goldberg J."/>
            <person name="Griggs A."/>
            <person name="Gujja S."/>
            <person name="Heiman D."/>
            <person name="Hepburn T."/>
            <person name="Howarth C."/>
            <person name="Jen D."/>
            <person name="Larson L."/>
            <person name="Lewis B."/>
            <person name="Mehta T."/>
            <person name="Park D."/>
            <person name="Pearson M."/>
            <person name="Roberts A."/>
            <person name="Saif S."/>
            <person name="Shea T."/>
            <person name="Shenoy N."/>
            <person name="Sisk P."/>
            <person name="Stolte C."/>
            <person name="Sykes S."/>
            <person name="Walk T."/>
            <person name="White J."/>
            <person name="Yandava C."/>
            <person name="Klein B."/>
            <person name="McEwen J.G."/>
            <person name="Puccia R."/>
            <person name="Goldman G.H."/>
            <person name="Felipe M.S."/>
            <person name="Nino-Vega G."/>
            <person name="San-Blas G."/>
            <person name="Taylor J."/>
            <person name="Mendoza L."/>
            <person name="Galagan J."/>
            <person name="Nusbaum C."/>
            <person name="Birren B."/>
        </authorList>
    </citation>
    <scope>NUCLEOTIDE SEQUENCE</scope>
    <source>
        <strain evidence="2">G186AR</strain>
    </source>
</reference>
<dbReference type="Pfam" id="PF15375">
    <property type="entry name" value="FSAF1"/>
    <property type="match status" value="1"/>
</dbReference>
<evidence type="ECO:0000256" key="1">
    <source>
        <dbReference type="SAM" id="MobiDB-lite"/>
    </source>
</evidence>
<gene>
    <name evidence="2" type="ORF">HCBG_05415</name>
</gene>
<dbReference type="InterPro" id="IPR053030">
    <property type="entry name" value="Ribosomal_biogenesis_FAF1-like"/>
</dbReference>
<dbReference type="HOGENOM" id="CLU_054969_0_0_1"/>
<feature type="region of interest" description="Disordered" evidence="1">
    <location>
        <begin position="54"/>
        <end position="155"/>
    </location>
</feature>
<proteinExistence type="predicted"/>
<dbReference type="GO" id="GO:0000462">
    <property type="term" value="P:maturation of SSU-rRNA from tricistronic rRNA transcript (SSU-rRNA, 5.8S rRNA, LSU-rRNA)"/>
    <property type="evidence" value="ECO:0007669"/>
    <property type="project" value="TreeGrafter"/>
</dbReference>